<evidence type="ECO:0000313" key="2">
    <source>
        <dbReference type="EMBL" id="ARM83047.1"/>
    </source>
</evidence>
<accession>A0A1W6K6M8</accession>
<protein>
    <submittedName>
        <fullName evidence="2">Cyclic nucleotide-binding protein</fullName>
    </submittedName>
</protein>
<dbReference type="RefSeq" id="WP_085679204.1">
    <property type="nucleotide sequence ID" value="NZ_CP020931.1"/>
</dbReference>
<feature type="domain" description="Cyclic nucleotide-binding" evidence="1">
    <location>
        <begin position="85"/>
        <end position="150"/>
    </location>
</feature>
<dbReference type="Proteomes" id="UP000193100">
    <property type="component" value="Chromosome"/>
</dbReference>
<dbReference type="InterPro" id="IPR014710">
    <property type="entry name" value="RmlC-like_jellyroll"/>
</dbReference>
<dbReference type="CDD" id="cd00038">
    <property type="entry name" value="CAP_ED"/>
    <property type="match status" value="1"/>
</dbReference>
<dbReference type="PROSITE" id="PS50042">
    <property type="entry name" value="CNMP_BINDING_3"/>
    <property type="match status" value="1"/>
</dbReference>
<sequence>MKQEPIASSSPPCMLAERHRDIIWHEPAPESHALLSGLSHCFGIHLSNDSDNPQQRFVSELGGLFQKCRVDAETDLERHNRPWGNVYLIQHGVLRLFRESLAGKVAIHHFFTEGDLIWPVFGRSRTSRNTLCLTAVTPATLWVADFSAFRAAVQAQGDGAWEKFAIVLTEEVAELTSMREFRKQTMPAQERYRLLLDEYPELIKRVPDNQLASWLGVVPATFSRLKKASGNGRSSG</sequence>
<dbReference type="EMBL" id="CP020931">
    <property type="protein sequence ID" value="ARM83047.1"/>
    <property type="molecule type" value="Genomic_DNA"/>
</dbReference>
<dbReference type="AlphaFoldDB" id="A0A1W6K6M8"/>
<dbReference type="InterPro" id="IPR018490">
    <property type="entry name" value="cNMP-bd_dom_sf"/>
</dbReference>
<name>A0A1W6K6M8_9GAMM</name>
<dbReference type="InterPro" id="IPR000595">
    <property type="entry name" value="cNMP-bd_dom"/>
</dbReference>
<evidence type="ECO:0000259" key="1">
    <source>
        <dbReference type="PROSITE" id="PS50042"/>
    </source>
</evidence>
<gene>
    <name evidence="2" type="ORF">MARSALSMR5_00953</name>
</gene>
<proteinExistence type="predicted"/>
<reference evidence="2 3" key="1">
    <citation type="submission" date="2017-04" db="EMBL/GenBank/DDBJ databases">
        <title>Genome Sequence of Marinobacter salarius strain SMR5 Isolated from a culture of the Diatom Skeletonema marinoi.</title>
        <authorList>
            <person name="Topel M."/>
            <person name="Pinder M.I.M."/>
            <person name="Johansson O.N."/>
            <person name="Kourtchenko O."/>
            <person name="Godhe A."/>
            <person name="Clarke A.K."/>
        </authorList>
    </citation>
    <scope>NUCLEOTIDE SEQUENCE [LARGE SCALE GENOMIC DNA]</scope>
    <source>
        <strain evidence="2 3">SMR5</strain>
    </source>
</reference>
<evidence type="ECO:0000313" key="3">
    <source>
        <dbReference type="Proteomes" id="UP000193100"/>
    </source>
</evidence>
<dbReference type="Gene3D" id="2.60.120.10">
    <property type="entry name" value="Jelly Rolls"/>
    <property type="match status" value="1"/>
</dbReference>
<dbReference type="STRING" id="1420917.AU15_11790"/>
<dbReference type="SUPFAM" id="SSF51206">
    <property type="entry name" value="cAMP-binding domain-like"/>
    <property type="match status" value="1"/>
</dbReference>
<dbReference type="GeneID" id="77254939"/>
<organism evidence="2 3">
    <name type="scientific">Marinobacter salarius</name>
    <dbReference type="NCBI Taxonomy" id="1420917"/>
    <lineage>
        <taxon>Bacteria</taxon>
        <taxon>Pseudomonadati</taxon>
        <taxon>Pseudomonadota</taxon>
        <taxon>Gammaproteobacteria</taxon>
        <taxon>Pseudomonadales</taxon>
        <taxon>Marinobacteraceae</taxon>
        <taxon>Marinobacter</taxon>
    </lineage>
</organism>